<dbReference type="InterPro" id="IPR023214">
    <property type="entry name" value="HAD_sf"/>
</dbReference>
<dbReference type="Proteomes" id="UP000627838">
    <property type="component" value="Unassembled WGS sequence"/>
</dbReference>
<evidence type="ECO:0000313" key="2">
    <source>
        <dbReference type="Proteomes" id="UP000627838"/>
    </source>
</evidence>
<keyword evidence="2" id="KW-1185">Reference proteome</keyword>
<protein>
    <submittedName>
        <fullName evidence="1">FkbH-like protein</fullName>
    </submittedName>
</protein>
<dbReference type="NCBIfam" id="TIGR01686">
    <property type="entry name" value="FkbH"/>
    <property type="match status" value="1"/>
</dbReference>
<dbReference type="InterPro" id="IPR036514">
    <property type="entry name" value="SGNH_hydro_sf"/>
</dbReference>
<evidence type="ECO:0000313" key="1">
    <source>
        <dbReference type="EMBL" id="MBE1533913.1"/>
    </source>
</evidence>
<accession>A0ABR9JU34</accession>
<sequence>MDVDALLESLRTAVAEARPPGPASRLSLAAQTDAALVRRAGRVLAGLAPAEGGRLPVTILGTCTIGAYEHLLRAQLVAAGVVPELTTGDHGSFEMDLATGAYARAETPPRYVIALLDESFFVPREWTADDGALAEHVRGRLADLRALVRGAVERSSAMFVLHTVPLPAEIRDGLVSLPARTRVTRVWHELNAGILRLAEDHAQVEVVDLPGLLAEAPVAARDDRMHRYGGMPYTDGALLLLARQVRRIVQAGTGLSRKVLALDLDGTLWGGVLGEAGAEGVELGGLYPGNCYLALQRTVRRLREQGVVLVLASKNDPAPVDAALAEHPEMLLRPDAFAVRAVDWSAKSGNLRRAADVLGLSPSSMVFMDDSAFERAEVAGAVPEIAVVSASGDPAHLVRTLLAPGWFDTAALTDTDRRRADLYRARAERVGFATGFGAAEDFLRALRIEVEIAPATDFTVPRAAQLAARTNQFNLTGVRFDEAATAKLAASPEHLVATVAVTDRFGAEGVVGALWAAREERGWRVLNLVLSCRVLGRGIETAIAGWLTRRAAAAGAAAVVGGYVRSPRNAVAADYWTGCGFTAVPGGAGDGTEFVLPLGGAEDAPVAVPDWITLQDKERT</sequence>
<dbReference type="InterPro" id="IPR036412">
    <property type="entry name" value="HAD-like_sf"/>
</dbReference>
<name>A0ABR9JU34_9ACTN</name>
<dbReference type="SUPFAM" id="SSF56784">
    <property type="entry name" value="HAD-like"/>
    <property type="match status" value="1"/>
</dbReference>
<reference evidence="1 2" key="1">
    <citation type="submission" date="2020-10" db="EMBL/GenBank/DDBJ databases">
        <title>Sequencing the genomes of 1000 actinobacteria strains.</title>
        <authorList>
            <person name="Klenk H.-P."/>
        </authorList>
    </citation>
    <scope>NUCLEOTIDE SEQUENCE [LARGE SCALE GENOMIC DNA]</scope>
    <source>
        <strain evidence="1 2">DSM 46744</strain>
    </source>
</reference>
<dbReference type="NCBIfam" id="TIGR01681">
    <property type="entry name" value="HAD-SF-IIIC"/>
    <property type="match status" value="1"/>
</dbReference>
<dbReference type="Gene3D" id="3.40.50.1000">
    <property type="entry name" value="HAD superfamily/HAD-like"/>
    <property type="match status" value="1"/>
</dbReference>
<proteinExistence type="predicted"/>
<dbReference type="InterPro" id="IPR010037">
    <property type="entry name" value="FkbH_domain"/>
</dbReference>
<dbReference type="Gene3D" id="3.40.50.1110">
    <property type="entry name" value="SGNH hydrolase"/>
    <property type="match status" value="1"/>
</dbReference>
<gene>
    <name evidence="1" type="ORF">H4W34_003746</name>
</gene>
<dbReference type="EMBL" id="JADBDZ010000001">
    <property type="protein sequence ID" value="MBE1533913.1"/>
    <property type="molecule type" value="Genomic_DNA"/>
</dbReference>
<dbReference type="RefSeq" id="WP_192760376.1">
    <property type="nucleotide sequence ID" value="NZ_JADBDZ010000001.1"/>
</dbReference>
<organism evidence="1 2">
    <name type="scientific">Actinomadura algeriensis</name>
    <dbReference type="NCBI Taxonomy" id="1679523"/>
    <lineage>
        <taxon>Bacteria</taxon>
        <taxon>Bacillati</taxon>
        <taxon>Actinomycetota</taxon>
        <taxon>Actinomycetes</taxon>
        <taxon>Streptosporangiales</taxon>
        <taxon>Thermomonosporaceae</taxon>
        <taxon>Actinomadura</taxon>
    </lineage>
</organism>
<comment type="caution">
    <text evidence="1">The sequence shown here is derived from an EMBL/GenBank/DDBJ whole genome shotgun (WGS) entry which is preliminary data.</text>
</comment>
<dbReference type="InterPro" id="IPR010033">
    <property type="entry name" value="HAD_SF_ppase_IIIC"/>
</dbReference>